<evidence type="ECO:0000256" key="8">
    <source>
        <dbReference type="ARBA" id="ARBA00022801"/>
    </source>
</evidence>
<keyword evidence="9" id="KW-0460">Magnesium</keyword>
<evidence type="ECO:0000256" key="5">
    <source>
        <dbReference type="ARBA" id="ARBA00012369"/>
    </source>
</evidence>
<dbReference type="AlphaFoldDB" id="A0A026WUF7"/>
<dbReference type="Pfam" id="PF03372">
    <property type="entry name" value="Exo_endo_phos"/>
    <property type="match status" value="1"/>
</dbReference>
<evidence type="ECO:0000256" key="6">
    <source>
        <dbReference type="ARBA" id="ARBA00022692"/>
    </source>
</evidence>
<evidence type="ECO:0000256" key="4">
    <source>
        <dbReference type="ARBA" id="ARBA00006335"/>
    </source>
</evidence>
<reference evidence="17" key="3">
    <citation type="submission" date="2018-07" db="EMBL/GenBank/DDBJ databases">
        <authorList>
            <person name="Mckenzie S.K."/>
            <person name="Kronauer D.J.C."/>
        </authorList>
    </citation>
    <scope>NUCLEOTIDE SEQUENCE</scope>
    <source>
        <strain evidence="17">Clonal line C1</strain>
    </source>
</reference>
<evidence type="ECO:0000256" key="2">
    <source>
        <dbReference type="ARBA" id="ARBA00004760"/>
    </source>
</evidence>
<evidence type="ECO:0000256" key="11">
    <source>
        <dbReference type="ARBA" id="ARBA00022989"/>
    </source>
</evidence>
<evidence type="ECO:0000256" key="14">
    <source>
        <dbReference type="SAM" id="Phobius"/>
    </source>
</evidence>
<evidence type="ECO:0000256" key="13">
    <source>
        <dbReference type="ARBA" id="ARBA00023136"/>
    </source>
</evidence>
<dbReference type="Gene3D" id="3.60.10.10">
    <property type="entry name" value="Endonuclease/exonuclease/phosphatase"/>
    <property type="match status" value="1"/>
</dbReference>
<keyword evidence="12" id="KW-0443">Lipid metabolism</keyword>
<dbReference type="OrthoDB" id="387657at2759"/>
<dbReference type="EMBL" id="KK107119">
    <property type="protein sequence ID" value="EZA58744.1"/>
    <property type="molecule type" value="Genomic_DNA"/>
</dbReference>
<evidence type="ECO:0000313" key="17">
    <source>
        <dbReference type="EMBL" id="RLU18828.1"/>
    </source>
</evidence>
<comment type="pathway">
    <text evidence="3">Sphingolipid metabolism.</text>
</comment>
<dbReference type="SUPFAM" id="SSF56219">
    <property type="entry name" value="DNase I-like"/>
    <property type="match status" value="1"/>
</dbReference>
<dbReference type="GO" id="GO:0006665">
    <property type="term" value="P:sphingolipid metabolic process"/>
    <property type="evidence" value="ECO:0007669"/>
    <property type="project" value="UniProtKB-KW"/>
</dbReference>
<evidence type="ECO:0000256" key="10">
    <source>
        <dbReference type="ARBA" id="ARBA00022919"/>
    </source>
</evidence>
<reference evidence="17 19" key="2">
    <citation type="journal article" date="2018" name="Genome Res.">
        <title>The genomic architecture and molecular evolution of ant odorant receptors.</title>
        <authorList>
            <person name="McKenzie S.K."/>
            <person name="Kronauer D.J.C."/>
        </authorList>
    </citation>
    <scope>NUCLEOTIDE SEQUENCE [LARGE SCALE GENOMIC DNA]</scope>
    <source>
        <strain evidence="17">Clonal line C1</strain>
    </source>
</reference>
<keyword evidence="13 14" id="KW-0472">Membrane</keyword>
<comment type="pathway">
    <text evidence="2">Lipid metabolism; sphingolipid metabolism.</text>
</comment>
<name>A0A026WUF7_OOCBI</name>
<keyword evidence="10" id="KW-0746">Sphingolipid metabolism</keyword>
<feature type="transmembrane region" description="Helical" evidence="14">
    <location>
        <begin position="312"/>
        <end position="334"/>
    </location>
</feature>
<dbReference type="EC" id="3.1.4.12" evidence="5"/>
<evidence type="ECO:0000313" key="18">
    <source>
        <dbReference type="Proteomes" id="UP000053097"/>
    </source>
</evidence>
<dbReference type="PANTHER" id="PTHR16320">
    <property type="entry name" value="SPHINGOMYELINASE FAMILY MEMBER"/>
    <property type="match status" value="1"/>
</dbReference>
<comment type="similarity">
    <text evidence="4">Belongs to the neutral sphingomyelinase family.</text>
</comment>
<dbReference type="Proteomes" id="UP000053097">
    <property type="component" value="Unassembled WGS sequence"/>
</dbReference>
<evidence type="ECO:0000256" key="3">
    <source>
        <dbReference type="ARBA" id="ARBA00004991"/>
    </source>
</evidence>
<reference evidence="16 18" key="1">
    <citation type="journal article" date="2014" name="Curr. Biol.">
        <title>The genome of the clonal raider ant Cerapachys biroi.</title>
        <authorList>
            <person name="Oxley P.R."/>
            <person name="Ji L."/>
            <person name="Fetter-Pruneda I."/>
            <person name="McKenzie S.K."/>
            <person name="Li C."/>
            <person name="Hu H."/>
            <person name="Zhang G."/>
            <person name="Kronauer D.J."/>
        </authorList>
    </citation>
    <scope>NUCLEOTIDE SEQUENCE [LARGE SCALE GENOMIC DNA]</scope>
</reference>
<protein>
    <recommendedName>
        <fullName evidence="5">sphingomyelin phosphodiesterase</fullName>
        <ecNumber evidence="5">3.1.4.12</ecNumber>
    </recommendedName>
</protein>
<keyword evidence="11 14" id="KW-1133">Transmembrane helix</keyword>
<proteinExistence type="inferred from homology"/>
<dbReference type="InterPro" id="IPR036691">
    <property type="entry name" value="Endo/exonu/phosph_ase_sf"/>
</dbReference>
<evidence type="ECO:0000256" key="12">
    <source>
        <dbReference type="ARBA" id="ARBA00023098"/>
    </source>
</evidence>
<keyword evidence="7" id="KW-0479">Metal-binding</keyword>
<evidence type="ECO:0000313" key="19">
    <source>
        <dbReference type="Proteomes" id="UP000279307"/>
    </source>
</evidence>
<feature type="domain" description="Endonuclease/exonuclease/phosphatase" evidence="15">
    <location>
        <begin position="11"/>
        <end position="268"/>
    </location>
</feature>
<keyword evidence="18" id="KW-1185">Reference proteome</keyword>
<accession>A0A026WUF7</accession>
<dbReference type="PANTHER" id="PTHR16320:SF24">
    <property type="entry name" value="PHOSPHODIESTERASE, PUTATIVE-RELATED"/>
    <property type="match status" value="1"/>
</dbReference>
<dbReference type="GO" id="GO:0016020">
    <property type="term" value="C:membrane"/>
    <property type="evidence" value="ECO:0007669"/>
    <property type="project" value="UniProtKB-SubCell"/>
</dbReference>
<dbReference type="GO" id="GO:0004767">
    <property type="term" value="F:sphingomyelin phosphodiesterase activity"/>
    <property type="evidence" value="ECO:0007669"/>
    <property type="project" value="UniProtKB-EC"/>
</dbReference>
<keyword evidence="8" id="KW-0378">Hydrolase</keyword>
<dbReference type="Proteomes" id="UP000279307">
    <property type="component" value="Chromosome 9"/>
</dbReference>
<evidence type="ECO:0000256" key="9">
    <source>
        <dbReference type="ARBA" id="ARBA00022842"/>
    </source>
</evidence>
<comment type="subcellular location">
    <subcellularLocation>
        <location evidence="1">Membrane</location>
        <topology evidence="1">Multi-pass membrane protein</topology>
    </subcellularLocation>
</comment>
<feature type="transmembrane region" description="Helical" evidence="14">
    <location>
        <begin position="346"/>
        <end position="365"/>
    </location>
</feature>
<evidence type="ECO:0000313" key="16">
    <source>
        <dbReference type="EMBL" id="EZA58744.1"/>
    </source>
</evidence>
<dbReference type="STRING" id="2015173.A0A026WUF7"/>
<keyword evidence="6 14" id="KW-0812">Transmembrane</keyword>
<evidence type="ECO:0000256" key="7">
    <source>
        <dbReference type="ARBA" id="ARBA00022723"/>
    </source>
</evidence>
<dbReference type="EMBL" id="QOIP01000009">
    <property type="protein sequence ID" value="RLU18828.1"/>
    <property type="molecule type" value="Genomic_DNA"/>
</dbReference>
<dbReference type="InterPro" id="IPR038772">
    <property type="entry name" value="Sph/SMPD2-like"/>
</dbReference>
<evidence type="ECO:0000259" key="15">
    <source>
        <dbReference type="Pfam" id="PF03372"/>
    </source>
</evidence>
<sequence>MSTNDTSISILTLNCWGIPYVSRNRNPRMAAIADKCASREYDVICLQEVWSVNDFKAIRAKAQEVLPYSHYFYSGVVGSGICVLSRYPICDVMFHRWPLNGYVHKIHHGDWFGGKGVGLCKIKVRSMNINIYIAHLHAEYNRENDEYMAHRVLQAFDTAQFVRMTSGGADAVILAGDLNTEPQDLAYRIICGVAGLTDACPNSASHIGTNECANNSYTSSKLARRRPEGKRIDHVLYLGSKTVRVEIANFQHPLPNRVPYKDFSYSDHEGVMATLKFTNGEHDTNSPNVTDSLKEAIEICENALRSVQRQRFWYLLSGCILSIPLLWSIGLNCLNTSLGIDIGLNIARIFLTAILCYTLFMSSIWNSVEKNALKAGCLTIEIYMTQLNNDLRGNKPSKVSFPHQTTCAK</sequence>
<gene>
    <name evidence="17" type="ORF">DMN91_009185</name>
    <name evidence="16" type="ORF">X777_14913</name>
</gene>
<dbReference type="InterPro" id="IPR005135">
    <property type="entry name" value="Endo/exonuclease/phosphatase"/>
</dbReference>
<evidence type="ECO:0000256" key="1">
    <source>
        <dbReference type="ARBA" id="ARBA00004141"/>
    </source>
</evidence>
<organism evidence="16 18">
    <name type="scientific">Ooceraea biroi</name>
    <name type="common">Clonal raider ant</name>
    <name type="synonym">Cerapachys biroi</name>
    <dbReference type="NCBI Taxonomy" id="2015173"/>
    <lineage>
        <taxon>Eukaryota</taxon>
        <taxon>Metazoa</taxon>
        <taxon>Ecdysozoa</taxon>
        <taxon>Arthropoda</taxon>
        <taxon>Hexapoda</taxon>
        <taxon>Insecta</taxon>
        <taxon>Pterygota</taxon>
        <taxon>Neoptera</taxon>
        <taxon>Endopterygota</taxon>
        <taxon>Hymenoptera</taxon>
        <taxon>Apocrita</taxon>
        <taxon>Aculeata</taxon>
        <taxon>Formicoidea</taxon>
        <taxon>Formicidae</taxon>
        <taxon>Dorylinae</taxon>
        <taxon>Ooceraea</taxon>
    </lineage>
</organism>
<dbReference type="OMA" id="IDHILYQ"/>
<dbReference type="GO" id="GO:0046872">
    <property type="term" value="F:metal ion binding"/>
    <property type="evidence" value="ECO:0007669"/>
    <property type="project" value="UniProtKB-KW"/>
</dbReference>